<dbReference type="GO" id="GO:0005874">
    <property type="term" value="C:microtubule"/>
    <property type="evidence" value="ECO:0007669"/>
    <property type="project" value="UniProtKB-KW"/>
</dbReference>
<keyword evidence="4" id="KW-0493">Microtubule</keyword>
<evidence type="ECO:0000313" key="10">
    <source>
        <dbReference type="Proteomes" id="UP000700334"/>
    </source>
</evidence>
<evidence type="ECO:0000256" key="8">
    <source>
        <dbReference type="ARBA" id="ARBA00049117"/>
    </source>
</evidence>
<name>A0A8J6ANP7_GALPY</name>
<dbReference type="SUPFAM" id="SSF52490">
    <property type="entry name" value="Tubulin nucleotide-binding domain-like"/>
    <property type="match status" value="1"/>
</dbReference>
<evidence type="ECO:0000256" key="3">
    <source>
        <dbReference type="ARBA" id="ARBA00022490"/>
    </source>
</evidence>
<dbReference type="GO" id="GO:0005525">
    <property type="term" value="F:GTP binding"/>
    <property type="evidence" value="ECO:0007669"/>
    <property type="project" value="UniProtKB-KW"/>
</dbReference>
<organism evidence="9 10">
    <name type="scientific">Galemys pyrenaicus</name>
    <name type="common">Iberian desman</name>
    <name type="synonym">Pyrenean desman</name>
    <dbReference type="NCBI Taxonomy" id="202257"/>
    <lineage>
        <taxon>Eukaryota</taxon>
        <taxon>Metazoa</taxon>
        <taxon>Chordata</taxon>
        <taxon>Craniata</taxon>
        <taxon>Vertebrata</taxon>
        <taxon>Euteleostomi</taxon>
        <taxon>Mammalia</taxon>
        <taxon>Eutheria</taxon>
        <taxon>Laurasiatheria</taxon>
        <taxon>Eulipotyphla</taxon>
        <taxon>Talpidae</taxon>
        <taxon>Galemys</taxon>
    </lineage>
</organism>
<evidence type="ECO:0000256" key="5">
    <source>
        <dbReference type="ARBA" id="ARBA00022741"/>
    </source>
</evidence>
<comment type="subcellular location">
    <subcellularLocation>
        <location evidence="1">Cytoplasm</location>
    </subcellularLocation>
</comment>
<dbReference type="InterPro" id="IPR000217">
    <property type="entry name" value="Tubulin"/>
</dbReference>
<evidence type="ECO:0000256" key="7">
    <source>
        <dbReference type="ARBA" id="ARBA00023134"/>
    </source>
</evidence>
<keyword evidence="10" id="KW-1185">Reference proteome</keyword>
<evidence type="ECO:0000256" key="1">
    <source>
        <dbReference type="ARBA" id="ARBA00004496"/>
    </source>
</evidence>
<comment type="catalytic activity">
    <reaction evidence="8">
        <text>GTP + H2O = GDP + phosphate + H(+)</text>
        <dbReference type="Rhea" id="RHEA:19669"/>
        <dbReference type="ChEBI" id="CHEBI:15377"/>
        <dbReference type="ChEBI" id="CHEBI:15378"/>
        <dbReference type="ChEBI" id="CHEBI:37565"/>
        <dbReference type="ChEBI" id="CHEBI:43474"/>
        <dbReference type="ChEBI" id="CHEBI:58189"/>
    </reaction>
    <physiologicalReaction direction="left-to-right" evidence="8">
        <dbReference type="Rhea" id="RHEA:19670"/>
    </physiologicalReaction>
</comment>
<keyword evidence="7" id="KW-0342">GTP-binding</keyword>
<accession>A0A8J6ANP7</accession>
<dbReference type="PANTHER" id="PTHR11588">
    <property type="entry name" value="TUBULIN"/>
    <property type="match status" value="1"/>
</dbReference>
<keyword evidence="3" id="KW-0963">Cytoplasm</keyword>
<dbReference type="GO" id="GO:0005200">
    <property type="term" value="F:structural constituent of cytoskeleton"/>
    <property type="evidence" value="ECO:0007669"/>
    <property type="project" value="InterPro"/>
</dbReference>
<evidence type="ECO:0000256" key="2">
    <source>
        <dbReference type="ARBA" id="ARBA00009636"/>
    </source>
</evidence>
<dbReference type="GO" id="GO:0016787">
    <property type="term" value="F:hydrolase activity"/>
    <property type="evidence" value="ECO:0007669"/>
    <property type="project" value="UniProtKB-KW"/>
</dbReference>
<comment type="similarity">
    <text evidence="2">Belongs to the tubulin family.</text>
</comment>
<keyword evidence="5" id="KW-0547">Nucleotide-binding</keyword>
<protein>
    <submittedName>
        <fullName evidence="9">Tubulin alpha-1C chain</fullName>
    </submittedName>
</protein>
<dbReference type="InterPro" id="IPR036525">
    <property type="entry name" value="Tubulin/FtsZ_GTPase_sf"/>
</dbReference>
<dbReference type="OrthoDB" id="1662883at2759"/>
<dbReference type="Gene3D" id="3.40.50.1440">
    <property type="entry name" value="Tubulin/FtsZ, GTPase domain"/>
    <property type="match status" value="1"/>
</dbReference>
<dbReference type="AlphaFoldDB" id="A0A8J6ANP7"/>
<dbReference type="InterPro" id="IPR002452">
    <property type="entry name" value="Alpha_tubulin"/>
</dbReference>
<proteinExistence type="inferred from homology"/>
<comment type="caution">
    <text evidence="9">The sequence shown here is derived from an EMBL/GenBank/DDBJ whole genome shotgun (WGS) entry which is preliminary data.</text>
</comment>
<gene>
    <name evidence="9" type="ORF">J0S82_019861</name>
</gene>
<dbReference type="GO" id="GO:0007017">
    <property type="term" value="P:microtubule-based process"/>
    <property type="evidence" value="ECO:0007669"/>
    <property type="project" value="InterPro"/>
</dbReference>
<evidence type="ECO:0000313" key="9">
    <source>
        <dbReference type="EMBL" id="KAG8520510.1"/>
    </source>
</evidence>
<keyword evidence="6" id="KW-0378">Hydrolase</keyword>
<sequence>MPSDSTTGGGEDSFNTFFSETAVKQVLRAAFVDLEPTITDEICTGNYLQLFHPEPFTSSKEVAANSYP</sequence>
<evidence type="ECO:0000256" key="6">
    <source>
        <dbReference type="ARBA" id="ARBA00022801"/>
    </source>
</evidence>
<dbReference type="EMBL" id="JAGFMF010011568">
    <property type="protein sequence ID" value="KAG8520510.1"/>
    <property type="molecule type" value="Genomic_DNA"/>
</dbReference>
<reference evidence="9" key="1">
    <citation type="journal article" date="2021" name="Evol. Appl.">
        <title>The genome of the Pyrenean desman and the effects of bottlenecks and inbreeding on the genomic landscape of an endangered species.</title>
        <authorList>
            <person name="Escoda L."/>
            <person name="Castresana J."/>
        </authorList>
    </citation>
    <scope>NUCLEOTIDE SEQUENCE</scope>
    <source>
        <strain evidence="9">IBE-C5619</strain>
    </source>
</reference>
<dbReference type="Proteomes" id="UP000700334">
    <property type="component" value="Unassembled WGS sequence"/>
</dbReference>
<dbReference type="GO" id="GO:0005737">
    <property type="term" value="C:cytoplasm"/>
    <property type="evidence" value="ECO:0007669"/>
    <property type="project" value="UniProtKB-SubCell"/>
</dbReference>
<dbReference type="PRINTS" id="PR01162">
    <property type="entry name" value="ALPHATUBULIN"/>
</dbReference>
<evidence type="ECO:0000256" key="4">
    <source>
        <dbReference type="ARBA" id="ARBA00022701"/>
    </source>
</evidence>